<reference evidence="1" key="1">
    <citation type="submission" date="2024-05" db="EMBL/GenBank/DDBJ databases">
        <authorList>
            <person name="Bunk B."/>
            <person name="Swiderski J."/>
            <person name="Sproer C."/>
            <person name="Thiel V."/>
        </authorList>
    </citation>
    <scope>NUCLEOTIDE SEQUENCE</scope>
    <source>
        <strain evidence="1">DSM 17735</strain>
    </source>
</reference>
<protein>
    <submittedName>
        <fullName evidence="1">Uncharacterized protein</fullName>
    </submittedName>
</protein>
<dbReference type="AlphaFoldDB" id="A0AAU7LM13"/>
<sequence length="73" mass="8115">MLLHPARAVRAAGFTPLAVLSRILLGQGCMTLKSYKRYKFYMTPGIHMPAGDAYLAAWRTFNLKTTSTVAPRN</sequence>
<organism evidence="1">
    <name type="scientific">Polaromonas hydrogenivorans</name>
    <dbReference type="NCBI Taxonomy" id="335476"/>
    <lineage>
        <taxon>Bacteria</taxon>
        <taxon>Pseudomonadati</taxon>
        <taxon>Pseudomonadota</taxon>
        <taxon>Betaproteobacteria</taxon>
        <taxon>Burkholderiales</taxon>
        <taxon>Comamonadaceae</taxon>
        <taxon>Polaromonas</taxon>
    </lineage>
</organism>
<dbReference type="RefSeq" id="WP_349276473.1">
    <property type="nucleotide sequence ID" value="NZ_CBCSCU010000020.1"/>
</dbReference>
<proteinExistence type="predicted"/>
<name>A0AAU7LM13_9BURK</name>
<dbReference type="EMBL" id="CP157675">
    <property type="protein sequence ID" value="XBP68478.1"/>
    <property type="molecule type" value="Genomic_DNA"/>
</dbReference>
<accession>A0AAU7LM13</accession>
<evidence type="ECO:0000313" key="1">
    <source>
        <dbReference type="EMBL" id="XBP68478.1"/>
    </source>
</evidence>
<gene>
    <name evidence="1" type="ORF">ABLV49_11105</name>
</gene>